<evidence type="ECO:0000313" key="3">
    <source>
        <dbReference type="EnsemblPlants" id="PGSC0003DMT400062065"/>
    </source>
</evidence>
<feature type="region of interest" description="Disordered" evidence="2">
    <location>
        <begin position="201"/>
        <end position="235"/>
    </location>
</feature>
<dbReference type="eggNOG" id="ENOG502QQBU">
    <property type="taxonomic scope" value="Eukaryota"/>
</dbReference>
<dbReference type="ExpressionAtlas" id="M1C8F3">
    <property type="expression patterns" value="baseline"/>
</dbReference>
<protein>
    <submittedName>
        <fullName evidence="3">Uncharacterized protein</fullName>
    </submittedName>
</protein>
<dbReference type="HOGENOM" id="CLU_082251_0_0_1"/>
<dbReference type="STRING" id="4113.M1C8F3"/>
<keyword evidence="1" id="KW-0175">Coiled coil</keyword>
<evidence type="ECO:0000256" key="2">
    <source>
        <dbReference type="SAM" id="MobiDB-lite"/>
    </source>
</evidence>
<name>M1C8F3_SOLTU</name>
<evidence type="ECO:0000313" key="4">
    <source>
        <dbReference type="Proteomes" id="UP000011115"/>
    </source>
</evidence>
<sequence>METSSSTSSSNSNSNGVIVNTEERRIRIENPFTLKVGQVFTGFGIGCGIGIGVGRPLNLGAIPMLNQVMTATRGATDAFSGVGRHVNNSLKKVGAKGIEAGVGCGVGFGHGFGVGLAVKRGVVERIQLYLIVYFPSSSTLSFNITSLKLQQATTKLMMKSGMSPGLSIGQGILPPSLQAGMKTASEASIQNPLGIANPLEVKVPHSSSPDLTNRNTNSLSSNENDTSRANVGSSDASYISRTEKVISNFLQSPLVKGEDSTTNELSERLGSVNNLLHMVLKHQQAIDELMQENEKLREILVKDLKVSPSKLQTSYSSESKFPNTECFECRKKQRRRQ</sequence>
<dbReference type="Gramene" id="PGSC0003DMT400062065">
    <property type="protein sequence ID" value="PGSC0003DMT400062065"/>
    <property type="gene ID" value="PGSC0003DMG400024153"/>
</dbReference>
<proteinExistence type="predicted"/>
<dbReference type="PANTHER" id="PTHR36051:SF2">
    <property type="entry name" value="DYNAMIN"/>
    <property type="match status" value="1"/>
</dbReference>
<dbReference type="EnsemblPlants" id="PGSC0003DMT400062065">
    <property type="protein sequence ID" value="PGSC0003DMT400062065"/>
    <property type="gene ID" value="PGSC0003DMG400024153"/>
</dbReference>
<dbReference type="PaxDb" id="4113-PGSC0003DMT400062065"/>
<dbReference type="AlphaFoldDB" id="M1C8F3"/>
<reference evidence="3" key="2">
    <citation type="submission" date="2015-06" db="UniProtKB">
        <authorList>
            <consortium name="EnsemblPlants"/>
        </authorList>
    </citation>
    <scope>IDENTIFICATION</scope>
    <source>
        <strain evidence="3">DM1-3 516 R44</strain>
    </source>
</reference>
<dbReference type="Proteomes" id="UP000011115">
    <property type="component" value="Unassembled WGS sequence"/>
</dbReference>
<accession>M1C8F3</accession>
<feature type="coiled-coil region" evidence="1">
    <location>
        <begin position="272"/>
        <end position="299"/>
    </location>
</feature>
<organism evidence="3 4">
    <name type="scientific">Solanum tuberosum</name>
    <name type="common">Potato</name>
    <dbReference type="NCBI Taxonomy" id="4113"/>
    <lineage>
        <taxon>Eukaryota</taxon>
        <taxon>Viridiplantae</taxon>
        <taxon>Streptophyta</taxon>
        <taxon>Embryophyta</taxon>
        <taxon>Tracheophyta</taxon>
        <taxon>Spermatophyta</taxon>
        <taxon>Magnoliopsida</taxon>
        <taxon>eudicotyledons</taxon>
        <taxon>Gunneridae</taxon>
        <taxon>Pentapetalae</taxon>
        <taxon>asterids</taxon>
        <taxon>lamiids</taxon>
        <taxon>Solanales</taxon>
        <taxon>Solanaceae</taxon>
        <taxon>Solanoideae</taxon>
        <taxon>Solaneae</taxon>
        <taxon>Solanum</taxon>
    </lineage>
</organism>
<dbReference type="PANTHER" id="PTHR36051">
    <property type="entry name" value="DYNAMIN"/>
    <property type="match status" value="1"/>
</dbReference>
<dbReference type="FunCoup" id="M1C8F3">
    <property type="interactions" value="780"/>
</dbReference>
<feature type="compositionally biased region" description="Low complexity" evidence="2">
    <location>
        <begin position="211"/>
        <end position="224"/>
    </location>
</feature>
<keyword evidence="4" id="KW-1185">Reference proteome</keyword>
<reference evidence="4" key="1">
    <citation type="journal article" date="2011" name="Nature">
        <title>Genome sequence and analysis of the tuber crop potato.</title>
        <authorList>
            <consortium name="The Potato Genome Sequencing Consortium"/>
        </authorList>
    </citation>
    <scope>NUCLEOTIDE SEQUENCE [LARGE SCALE GENOMIC DNA]</scope>
    <source>
        <strain evidence="4">cv. DM1-3 516 R44</strain>
    </source>
</reference>
<evidence type="ECO:0000256" key="1">
    <source>
        <dbReference type="SAM" id="Coils"/>
    </source>
</evidence>
<dbReference type="InParanoid" id="M1C8F3"/>